<dbReference type="PANTHER" id="PTHR11373">
    <property type="entry name" value="DEOXYNUCLEOSIDE TRIPHOSPHATE TRIPHOSPHOHYDROLASE"/>
    <property type="match status" value="1"/>
</dbReference>
<evidence type="ECO:0000313" key="4">
    <source>
        <dbReference type="Proteomes" id="UP000009326"/>
    </source>
</evidence>
<dbReference type="Gene3D" id="1.10.3210.10">
    <property type="entry name" value="Hypothetical protein af1432"/>
    <property type="match status" value="1"/>
</dbReference>
<dbReference type="EMBL" id="CAKC01000028">
    <property type="protein sequence ID" value="CCI86594.1"/>
    <property type="molecule type" value="Genomic_DNA"/>
</dbReference>
<dbReference type="PROSITE" id="PS51831">
    <property type="entry name" value="HD"/>
    <property type="match status" value="1"/>
</dbReference>
<dbReference type="GO" id="GO:0008832">
    <property type="term" value="F:dGTPase activity"/>
    <property type="evidence" value="ECO:0007669"/>
    <property type="project" value="TreeGrafter"/>
</dbReference>
<dbReference type="SUPFAM" id="SSF109604">
    <property type="entry name" value="HD-domain/PDEase-like"/>
    <property type="match status" value="1"/>
</dbReference>
<dbReference type="Proteomes" id="UP000051521">
    <property type="component" value="Unassembled WGS sequence"/>
</dbReference>
<dbReference type="SMART" id="SM00471">
    <property type="entry name" value="HDc"/>
    <property type="match status" value="1"/>
</dbReference>
<evidence type="ECO:0000313" key="5">
    <source>
        <dbReference type="Proteomes" id="UP000051521"/>
    </source>
</evidence>
<evidence type="ECO:0000313" key="2">
    <source>
        <dbReference type="EMBL" id="CCI86594.1"/>
    </source>
</evidence>
<evidence type="ECO:0000259" key="1">
    <source>
        <dbReference type="PROSITE" id="PS51831"/>
    </source>
</evidence>
<dbReference type="FunFam" id="1.10.3210.10:FF:000014">
    <property type="entry name" value="HD domain-containing protein"/>
    <property type="match status" value="1"/>
</dbReference>
<dbReference type="AlphaFoldDB" id="I7KN98"/>
<name>I7KN98_9LACO</name>
<dbReference type="InterPro" id="IPR045509">
    <property type="entry name" value="HD_assoc_2"/>
</dbReference>
<organism evidence="2 4">
    <name type="scientific">Lactobacillus gigeriorum DSM 23908 = CRBIP 24.85</name>
    <dbReference type="NCBI Taxonomy" id="1423751"/>
    <lineage>
        <taxon>Bacteria</taxon>
        <taxon>Bacillati</taxon>
        <taxon>Bacillota</taxon>
        <taxon>Bacilli</taxon>
        <taxon>Lactobacillales</taxon>
        <taxon>Lactobacillaceae</taxon>
        <taxon>Lactobacillus</taxon>
    </lineage>
</organism>
<feature type="domain" description="HD" evidence="1">
    <location>
        <begin position="62"/>
        <end position="187"/>
    </location>
</feature>
<dbReference type="CDD" id="cd00077">
    <property type="entry name" value="HDc"/>
    <property type="match status" value="1"/>
</dbReference>
<keyword evidence="5" id="KW-1185">Reference proteome</keyword>
<dbReference type="PANTHER" id="PTHR11373:SF4">
    <property type="entry name" value="DEOXYNUCLEOSIDE TRIPHOSPHATE TRIPHOSPHOHYDROLASE SAMHD1"/>
    <property type="match status" value="1"/>
</dbReference>
<dbReference type="Proteomes" id="UP000009326">
    <property type="component" value="Unassembled WGS sequence"/>
</dbReference>
<comment type="caution">
    <text evidence="2">The sequence shown here is derived from an EMBL/GenBank/DDBJ whole genome shotgun (WGS) entry which is preliminary data.</text>
</comment>
<sequence>MPKFYSEKLPHEVVLRDPVHGYIHIEDQVVLNILKSKEFQRMRRIKQLGPVSYVFPGATHTRFEHNLGVYELTRRICNIFAKKYPLVKPGDGLWDVDNRLLVECAGLLHDIGHGPYSHTFEHLFGTNHEVLGQKIITDPNTEINHALRKVAPNFPELVASVIAKTYPNPQVVKMISSQADADRMDYLQRDAYFTGVSYGHFDISRVLRVIRPYQNGICFNNNGMHAVEDYIVSRYQMYQQVYFHRVGRSMEVILHHLLQRAKDVYQQGTLPVTPELARFLAGKWTLDDYLKLDDGVMETNFSMWTDSSDQILADLAKRYLFRKQLASVKIDPETKKLLPKLKNLIKEAGFDPEYYTEINSAFDEPYDAYKPTGKNANSQIEIMQDDGTLIELSELSPLVKALNGTFQGDERFFFPKTMLAKNDEPQIFDPIYQEFQKYVRNGELRYLRRPKKKSE</sequence>
<dbReference type="GO" id="GO:0006203">
    <property type="term" value="P:dGTP catabolic process"/>
    <property type="evidence" value="ECO:0007669"/>
    <property type="project" value="TreeGrafter"/>
</dbReference>
<dbReference type="Pfam" id="PF19276">
    <property type="entry name" value="HD_assoc_2"/>
    <property type="match status" value="1"/>
</dbReference>
<dbReference type="InterPro" id="IPR006674">
    <property type="entry name" value="HD_domain"/>
</dbReference>
<dbReference type="STRING" id="1423751.FC38_GL001063"/>
<protein>
    <submittedName>
        <fullName evidence="2">HD domain protein</fullName>
    </submittedName>
</protein>
<dbReference type="Pfam" id="PF01966">
    <property type="entry name" value="HD"/>
    <property type="match status" value="1"/>
</dbReference>
<proteinExistence type="predicted"/>
<dbReference type="InterPro" id="IPR050135">
    <property type="entry name" value="dGTPase-like"/>
</dbReference>
<gene>
    <name evidence="2" type="ORF">BN52_08480</name>
    <name evidence="3" type="ORF">FC38_GL001063</name>
</gene>
<evidence type="ECO:0000313" key="3">
    <source>
        <dbReference type="EMBL" id="KRN14402.1"/>
    </source>
</evidence>
<dbReference type="InterPro" id="IPR003607">
    <property type="entry name" value="HD/PDEase_dom"/>
</dbReference>
<dbReference type="OrthoDB" id="9803619at2"/>
<accession>I7KN98</accession>
<dbReference type="PATRIC" id="fig|1423751.3.peg.1101"/>
<dbReference type="EMBL" id="AYZO01000003">
    <property type="protein sequence ID" value="KRN14402.1"/>
    <property type="molecule type" value="Genomic_DNA"/>
</dbReference>
<dbReference type="RefSeq" id="WP_008472583.1">
    <property type="nucleotide sequence ID" value="NZ_AYZO01000003.1"/>
</dbReference>
<reference evidence="2 4" key="1">
    <citation type="submission" date="2012-06" db="EMBL/GenBank/DDBJ databases">
        <title>Draft genome sequence of Lactobacillus gigeriorum CRBIP 24.85T, isolated from chicken crop.</title>
        <authorList>
            <person name="Cousin S."/>
            <person name="Ma L."/>
            <person name="Creno S."/>
            <person name="Clermont D."/>
            <person name="Loux V."/>
            <person name="Bizet C."/>
            <person name="Bouchier C."/>
        </authorList>
    </citation>
    <scope>NUCLEOTIDE SEQUENCE [LARGE SCALE GENOMIC DNA]</scope>
    <source>
        <strain evidence="4">CRBIP 24.85T</strain>
        <strain evidence="2">Type strain: CRBIP 24.85</strain>
    </source>
</reference>
<reference evidence="3 5" key="2">
    <citation type="journal article" date="2015" name="Genome Announc.">
        <title>Expanding the biotechnology potential of lactobacilli through comparative genomics of 213 strains and associated genera.</title>
        <authorList>
            <person name="Sun Z."/>
            <person name="Harris H.M."/>
            <person name="McCann A."/>
            <person name="Guo C."/>
            <person name="Argimon S."/>
            <person name="Zhang W."/>
            <person name="Yang X."/>
            <person name="Jeffery I.B."/>
            <person name="Cooney J.C."/>
            <person name="Kagawa T.F."/>
            <person name="Liu W."/>
            <person name="Song Y."/>
            <person name="Salvetti E."/>
            <person name="Wrobel A."/>
            <person name="Rasinkangas P."/>
            <person name="Parkhill J."/>
            <person name="Rea M.C."/>
            <person name="O'Sullivan O."/>
            <person name="Ritari J."/>
            <person name="Douillard F.P."/>
            <person name="Paul Ross R."/>
            <person name="Yang R."/>
            <person name="Briner A.E."/>
            <person name="Felis G.E."/>
            <person name="de Vos W.M."/>
            <person name="Barrangou R."/>
            <person name="Klaenhammer T.R."/>
            <person name="Caufield P.W."/>
            <person name="Cui Y."/>
            <person name="Zhang H."/>
            <person name="O'Toole P.W."/>
        </authorList>
    </citation>
    <scope>NUCLEOTIDE SEQUENCE [LARGE SCALE GENOMIC DNA]</scope>
    <source>
        <strain evidence="3 5">DSM 23908</strain>
    </source>
</reference>